<name>A0A9Q8MTL6_9LACO</name>
<dbReference type="GO" id="GO:0042802">
    <property type="term" value="F:identical protein binding"/>
    <property type="evidence" value="ECO:0007669"/>
    <property type="project" value="UniProtKB-ARBA"/>
</dbReference>
<evidence type="ECO:0000256" key="5">
    <source>
        <dbReference type="ARBA" id="ARBA00023235"/>
    </source>
</evidence>
<dbReference type="GO" id="GO:0008360">
    <property type="term" value="P:regulation of cell shape"/>
    <property type="evidence" value="ECO:0007669"/>
    <property type="project" value="UniProtKB-KW"/>
</dbReference>
<keyword evidence="3 8" id="KW-0133">Cell shape</keyword>
<dbReference type="PROSITE" id="PS00923">
    <property type="entry name" value="ASP_GLU_RACEMASE_1"/>
    <property type="match status" value="1"/>
</dbReference>
<feature type="active site" description="Proton donor/acceptor" evidence="8">
    <location>
        <position position="184"/>
    </location>
</feature>
<evidence type="ECO:0000256" key="3">
    <source>
        <dbReference type="ARBA" id="ARBA00022960"/>
    </source>
</evidence>
<proteinExistence type="inferred from homology"/>
<feature type="binding site" evidence="8">
    <location>
        <begin position="10"/>
        <end position="11"/>
    </location>
    <ligand>
        <name>substrate</name>
    </ligand>
</feature>
<comment type="function">
    <text evidence="8">Provides the (R)-glutamate required for cell wall biosynthesis.</text>
</comment>
<sequence length="270" mass="30108">MDKRAIGFMDSGVGGLTVAKEAIKQFPNENIIYFGDEARLPYGEKSPEEIKKFAQQISDFLIDKGIKILVIACNTATAHALSLLKDTLDIPVIGVIYPGSLAAVNISKEKRIGVIATNGTIKSKAYEKTISSINNDVKIFSLGCPRFIPMVEDGHYKSQEDQKLVTQDLMPIIKDNVDTLVMGCTHYPIMRKLIQNAVGADVRLVDPGIAVIKDIKQTIDELNLKNSLSHTRKLNFYTTGSVEKFRFVAEEWLDRDIDIKKVSLKTLEEY</sequence>
<dbReference type="RefSeq" id="WP_140924355.1">
    <property type="nucleotide sequence ID" value="NZ_QUBF01000005.1"/>
</dbReference>
<evidence type="ECO:0000256" key="1">
    <source>
        <dbReference type="ARBA" id="ARBA00001602"/>
    </source>
</evidence>
<dbReference type="Pfam" id="PF01177">
    <property type="entry name" value="Asp_Glu_race"/>
    <property type="match status" value="1"/>
</dbReference>
<reference evidence="9" key="1">
    <citation type="submission" date="2018-08" db="EMBL/GenBank/DDBJ databases">
        <title>Comparative genomics of wild bee and flower associated Lactobacillus reveals potential adaptation to the bee host.</title>
        <authorList>
            <person name="Vuong H.Q."/>
            <person name="Mcfrederick Q.S."/>
        </authorList>
    </citation>
    <scope>NUCLEOTIDE SEQUENCE</scope>
    <source>
        <strain evidence="9">HV_63</strain>
    </source>
</reference>
<comment type="similarity">
    <text evidence="8">Belongs to the aspartate/glutamate racemases family.</text>
</comment>
<dbReference type="GeneID" id="58108632"/>
<evidence type="ECO:0000256" key="6">
    <source>
        <dbReference type="ARBA" id="ARBA00023316"/>
    </source>
</evidence>
<dbReference type="InterPro" id="IPR001920">
    <property type="entry name" value="Asp/Glu_race"/>
</dbReference>
<accession>A0A9Q8MTL6</accession>
<dbReference type="Proteomes" id="UP000784700">
    <property type="component" value="Unassembled WGS sequence"/>
</dbReference>
<keyword evidence="6 8" id="KW-0961">Cell wall biogenesis/degradation</keyword>
<comment type="catalytic activity">
    <reaction evidence="1 8">
        <text>L-glutamate = D-glutamate</text>
        <dbReference type="Rhea" id="RHEA:12813"/>
        <dbReference type="ChEBI" id="CHEBI:29985"/>
        <dbReference type="ChEBI" id="CHEBI:29986"/>
        <dbReference type="EC" id="5.1.1.3"/>
    </reaction>
</comment>
<dbReference type="EC" id="5.1.1.3" evidence="2 8"/>
<keyword evidence="4 8" id="KW-0573">Peptidoglycan synthesis</keyword>
<dbReference type="HAMAP" id="MF_00258">
    <property type="entry name" value="Glu_racemase"/>
    <property type="match status" value="1"/>
</dbReference>
<dbReference type="EMBL" id="QUBG01000005">
    <property type="protein sequence ID" value="TPR43516.1"/>
    <property type="molecule type" value="Genomic_DNA"/>
</dbReference>
<dbReference type="AlphaFoldDB" id="A0A9Q8MTL6"/>
<dbReference type="GO" id="GO:0009252">
    <property type="term" value="P:peptidoglycan biosynthetic process"/>
    <property type="evidence" value="ECO:0007669"/>
    <property type="project" value="UniProtKB-UniRule"/>
</dbReference>
<dbReference type="SUPFAM" id="SSF53681">
    <property type="entry name" value="Aspartate/glutamate racemase"/>
    <property type="match status" value="2"/>
</dbReference>
<protein>
    <recommendedName>
        <fullName evidence="7 8">Glutamate racemase</fullName>
        <ecNumber evidence="2 8">5.1.1.3</ecNumber>
    </recommendedName>
</protein>
<evidence type="ECO:0000256" key="8">
    <source>
        <dbReference type="HAMAP-Rule" id="MF_00258"/>
    </source>
</evidence>
<dbReference type="Gene3D" id="3.40.50.1860">
    <property type="match status" value="2"/>
</dbReference>
<dbReference type="PANTHER" id="PTHR21198:SF2">
    <property type="entry name" value="GLUTAMATE RACEMASE"/>
    <property type="match status" value="1"/>
</dbReference>
<evidence type="ECO:0000256" key="4">
    <source>
        <dbReference type="ARBA" id="ARBA00022984"/>
    </source>
</evidence>
<dbReference type="InterPro" id="IPR004391">
    <property type="entry name" value="Glu_race"/>
</dbReference>
<dbReference type="GO" id="GO:0008881">
    <property type="term" value="F:glutamate racemase activity"/>
    <property type="evidence" value="ECO:0007669"/>
    <property type="project" value="UniProtKB-UniRule"/>
</dbReference>
<feature type="binding site" evidence="8">
    <location>
        <begin position="185"/>
        <end position="186"/>
    </location>
    <ligand>
        <name>substrate</name>
    </ligand>
</feature>
<dbReference type="InterPro" id="IPR015942">
    <property type="entry name" value="Asp/Glu/hydantoin_racemase"/>
</dbReference>
<comment type="caution">
    <text evidence="9">The sequence shown here is derived from an EMBL/GenBank/DDBJ whole genome shotgun (WGS) entry which is preliminary data.</text>
</comment>
<dbReference type="GO" id="GO:0071555">
    <property type="term" value="P:cell wall organization"/>
    <property type="evidence" value="ECO:0007669"/>
    <property type="project" value="UniProtKB-KW"/>
</dbReference>
<dbReference type="PANTHER" id="PTHR21198">
    <property type="entry name" value="GLUTAMATE RACEMASE"/>
    <property type="match status" value="1"/>
</dbReference>
<evidence type="ECO:0000313" key="10">
    <source>
        <dbReference type="Proteomes" id="UP000784700"/>
    </source>
</evidence>
<feature type="active site" description="Proton donor/acceptor" evidence="8">
    <location>
        <position position="73"/>
    </location>
</feature>
<dbReference type="NCBIfam" id="NF002035">
    <property type="entry name" value="PRK00865.1-3"/>
    <property type="match status" value="1"/>
</dbReference>
<organism evidence="9 10">
    <name type="scientific">Apilactobacillus micheneri</name>
    <dbReference type="NCBI Taxonomy" id="1899430"/>
    <lineage>
        <taxon>Bacteria</taxon>
        <taxon>Bacillati</taxon>
        <taxon>Bacillota</taxon>
        <taxon>Bacilli</taxon>
        <taxon>Lactobacillales</taxon>
        <taxon>Lactobacillaceae</taxon>
        <taxon>Apilactobacillus</taxon>
    </lineage>
</organism>
<keyword evidence="5 8" id="KW-0413">Isomerase</keyword>
<dbReference type="InterPro" id="IPR018187">
    <property type="entry name" value="Asp/Glu_racemase_AS_1"/>
</dbReference>
<dbReference type="PROSITE" id="PS00924">
    <property type="entry name" value="ASP_GLU_RACEMASE_2"/>
    <property type="match status" value="1"/>
</dbReference>
<dbReference type="NCBIfam" id="TIGR00067">
    <property type="entry name" value="glut_race"/>
    <property type="match status" value="1"/>
</dbReference>
<comment type="pathway">
    <text evidence="8">Cell wall biogenesis; peptidoglycan biosynthesis.</text>
</comment>
<evidence type="ECO:0000256" key="2">
    <source>
        <dbReference type="ARBA" id="ARBA00013090"/>
    </source>
</evidence>
<gene>
    <name evidence="8" type="primary">murI</name>
    <name evidence="9" type="ORF">DY130_05735</name>
</gene>
<evidence type="ECO:0000313" key="9">
    <source>
        <dbReference type="EMBL" id="TPR43516.1"/>
    </source>
</evidence>
<evidence type="ECO:0000256" key="7">
    <source>
        <dbReference type="ARBA" id="ARBA00070053"/>
    </source>
</evidence>
<dbReference type="FunFam" id="3.40.50.1860:FF:000002">
    <property type="entry name" value="Glutamate racemase"/>
    <property type="match status" value="1"/>
</dbReference>
<feature type="binding site" evidence="8">
    <location>
        <begin position="42"/>
        <end position="43"/>
    </location>
    <ligand>
        <name>substrate</name>
    </ligand>
</feature>
<feature type="binding site" evidence="8">
    <location>
        <begin position="74"/>
        <end position="75"/>
    </location>
    <ligand>
        <name>substrate</name>
    </ligand>
</feature>
<dbReference type="InterPro" id="IPR033134">
    <property type="entry name" value="Asp/Glu_racemase_AS_2"/>
</dbReference>